<dbReference type="PANTHER" id="PTHR46631">
    <property type="entry name" value="60S RIBOSOMAL PROTEIN L18A-LIKE"/>
    <property type="match status" value="1"/>
</dbReference>
<protein>
    <recommendedName>
        <fullName evidence="4">60S ribosomal protein L18a-like protein</fullName>
    </recommendedName>
</protein>
<dbReference type="InterPro" id="IPR044804">
    <property type="entry name" value="Ribosomal_eL20z-like"/>
</dbReference>
<dbReference type="Proteomes" id="UP001291623">
    <property type="component" value="Unassembled WGS sequence"/>
</dbReference>
<feature type="transmembrane region" description="Helical" evidence="1">
    <location>
        <begin position="137"/>
        <end position="156"/>
    </location>
</feature>
<evidence type="ECO:0008006" key="4">
    <source>
        <dbReference type="Google" id="ProtNLM"/>
    </source>
</evidence>
<name>A0AAE1V5J1_9SOLA</name>
<keyword evidence="3" id="KW-1185">Reference proteome</keyword>
<dbReference type="PANTHER" id="PTHR46631:SF14">
    <property type="entry name" value="60S RIBOSOMAL PROTEIN L18A-LIKE PROTEIN"/>
    <property type="match status" value="1"/>
</dbReference>
<sequence>MSGEEGRNMNKTTAPAMEAAVSGEPLPENYKYYGTFQGVINYQTPPPTSQSQPVFGFPQPIPPPDVPRCYYPHGYQTVQGYAVAEGRPISEHRLPCCGMGIGWFLFIIGFFLGVIPWYIGAFLLLCVRLDYREKPGFIACTLAATLALIAVTLGVTKASYPW</sequence>
<keyword evidence="1" id="KW-1133">Transmembrane helix</keyword>
<keyword evidence="1" id="KW-0472">Membrane</keyword>
<evidence type="ECO:0000313" key="2">
    <source>
        <dbReference type="EMBL" id="KAK4349374.1"/>
    </source>
</evidence>
<comment type="caution">
    <text evidence="2">The sequence shown here is derived from an EMBL/GenBank/DDBJ whole genome shotgun (WGS) entry which is preliminary data.</text>
</comment>
<gene>
    <name evidence="2" type="ORF">RND71_032129</name>
</gene>
<accession>A0AAE1V5J1</accession>
<reference evidence="2" key="1">
    <citation type="submission" date="2023-12" db="EMBL/GenBank/DDBJ databases">
        <title>Genome assembly of Anisodus tanguticus.</title>
        <authorList>
            <person name="Wang Y.-J."/>
        </authorList>
    </citation>
    <scope>NUCLEOTIDE SEQUENCE</scope>
    <source>
        <strain evidence="2">KB-2021</strain>
        <tissue evidence="2">Leaf</tissue>
    </source>
</reference>
<dbReference type="EMBL" id="JAVYJV010000017">
    <property type="protein sequence ID" value="KAK4349374.1"/>
    <property type="molecule type" value="Genomic_DNA"/>
</dbReference>
<evidence type="ECO:0000313" key="3">
    <source>
        <dbReference type="Proteomes" id="UP001291623"/>
    </source>
</evidence>
<feature type="transmembrane region" description="Helical" evidence="1">
    <location>
        <begin position="101"/>
        <end position="125"/>
    </location>
</feature>
<organism evidence="2 3">
    <name type="scientific">Anisodus tanguticus</name>
    <dbReference type="NCBI Taxonomy" id="243964"/>
    <lineage>
        <taxon>Eukaryota</taxon>
        <taxon>Viridiplantae</taxon>
        <taxon>Streptophyta</taxon>
        <taxon>Embryophyta</taxon>
        <taxon>Tracheophyta</taxon>
        <taxon>Spermatophyta</taxon>
        <taxon>Magnoliopsida</taxon>
        <taxon>eudicotyledons</taxon>
        <taxon>Gunneridae</taxon>
        <taxon>Pentapetalae</taxon>
        <taxon>asterids</taxon>
        <taxon>lamiids</taxon>
        <taxon>Solanales</taxon>
        <taxon>Solanaceae</taxon>
        <taxon>Solanoideae</taxon>
        <taxon>Hyoscyameae</taxon>
        <taxon>Anisodus</taxon>
    </lineage>
</organism>
<keyword evidence="1" id="KW-0812">Transmembrane</keyword>
<dbReference type="AlphaFoldDB" id="A0AAE1V5J1"/>
<proteinExistence type="predicted"/>
<evidence type="ECO:0000256" key="1">
    <source>
        <dbReference type="SAM" id="Phobius"/>
    </source>
</evidence>